<evidence type="ECO:0000313" key="6">
    <source>
        <dbReference type="EMBL" id="CAG9334661.1"/>
    </source>
</evidence>
<dbReference type="InterPro" id="IPR039780">
    <property type="entry name" value="Mot2"/>
</dbReference>
<dbReference type="GO" id="GO:0016567">
    <property type="term" value="P:protein ubiquitination"/>
    <property type="evidence" value="ECO:0007669"/>
    <property type="project" value="TreeGrafter"/>
</dbReference>
<dbReference type="InterPro" id="IPR035979">
    <property type="entry name" value="RBD_domain_sf"/>
</dbReference>
<dbReference type="PANTHER" id="PTHR12603:SF0">
    <property type="entry name" value="CCR4-NOT TRANSCRIPTION COMPLEX SUBUNIT 4"/>
    <property type="match status" value="1"/>
</dbReference>
<evidence type="ECO:0000256" key="1">
    <source>
        <dbReference type="PROSITE-ProRule" id="PRU00176"/>
    </source>
</evidence>
<dbReference type="EMBL" id="CAJZBQ010000058">
    <property type="protein sequence ID" value="CAG9334661.1"/>
    <property type="molecule type" value="Genomic_DNA"/>
</dbReference>
<dbReference type="SUPFAM" id="SSF54928">
    <property type="entry name" value="RNA-binding domain, RBD"/>
    <property type="match status" value="1"/>
</dbReference>
<feature type="domain" description="C3H1-type" evidence="5">
    <location>
        <begin position="148"/>
        <end position="175"/>
    </location>
</feature>
<keyword evidence="2" id="KW-0479">Metal-binding</keyword>
<evidence type="ECO:0000259" key="4">
    <source>
        <dbReference type="PROSITE" id="PS50102"/>
    </source>
</evidence>
<accession>A0AAU9K9M1</accession>
<dbReference type="Proteomes" id="UP001162131">
    <property type="component" value="Unassembled WGS sequence"/>
</dbReference>
<dbReference type="Pfam" id="PF00076">
    <property type="entry name" value="RRM_1"/>
    <property type="match status" value="1"/>
</dbReference>
<feature type="domain" description="RRM" evidence="4">
    <location>
        <begin position="66"/>
        <end position="151"/>
    </location>
</feature>
<comment type="caution">
    <text evidence="6">The sequence shown here is derived from an EMBL/GenBank/DDBJ whole genome shotgun (WGS) entry which is preliminary data.</text>
</comment>
<feature type="region of interest" description="Disordered" evidence="3">
    <location>
        <begin position="1"/>
        <end position="47"/>
    </location>
</feature>
<feature type="compositionally biased region" description="Polar residues" evidence="3">
    <location>
        <begin position="9"/>
        <end position="46"/>
    </location>
</feature>
<keyword evidence="2" id="KW-0862">Zinc</keyword>
<dbReference type="PROSITE" id="PS50102">
    <property type="entry name" value="RRM"/>
    <property type="match status" value="1"/>
</dbReference>
<dbReference type="InterPro" id="IPR034261">
    <property type="entry name" value="CNOT4_RRM"/>
</dbReference>
<gene>
    <name evidence="6" type="ORF">BSTOLATCC_MIC61268</name>
</gene>
<evidence type="ECO:0000256" key="2">
    <source>
        <dbReference type="PROSITE-ProRule" id="PRU00723"/>
    </source>
</evidence>
<dbReference type="SMART" id="SM00361">
    <property type="entry name" value="RRM_1"/>
    <property type="match status" value="1"/>
</dbReference>
<proteinExistence type="predicted"/>
<protein>
    <recommendedName>
        <fullName evidence="8">RRM domain-containing protein</fullName>
    </recommendedName>
</protein>
<organism evidence="6 7">
    <name type="scientific">Blepharisma stoltei</name>
    <dbReference type="NCBI Taxonomy" id="1481888"/>
    <lineage>
        <taxon>Eukaryota</taxon>
        <taxon>Sar</taxon>
        <taxon>Alveolata</taxon>
        <taxon>Ciliophora</taxon>
        <taxon>Postciliodesmatophora</taxon>
        <taxon>Heterotrichea</taxon>
        <taxon>Heterotrichida</taxon>
        <taxon>Blepharismidae</taxon>
        <taxon>Blepharisma</taxon>
    </lineage>
</organism>
<dbReference type="GO" id="GO:0004842">
    <property type="term" value="F:ubiquitin-protein transferase activity"/>
    <property type="evidence" value="ECO:0007669"/>
    <property type="project" value="InterPro"/>
</dbReference>
<dbReference type="InterPro" id="IPR000504">
    <property type="entry name" value="RRM_dom"/>
</dbReference>
<evidence type="ECO:0000313" key="7">
    <source>
        <dbReference type="Proteomes" id="UP001162131"/>
    </source>
</evidence>
<feature type="zinc finger region" description="C3H1-type" evidence="2">
    <location>
        <begin position="148"/>
        <end position="175"/>
    </location>
</feature>
<reference evidence="6" key="1">
    <citation type="submission" date="2021-09" db="EMBL/GenBank/DDBJ databases">
        <authorList>
            <consortium name="AG Swart"/>
            <person name="Singh M."/>
            <person name="Singh A."/>
            <person name="Seah K."/>
            <person name="Emmerich C."/>
        </authorList>
    </citation>
    <scope>NUCLEOTIDE SEQUENCE</scope>
    <source>
        <strain evidence="6">ATCC30299</strain>
    </source>
</reference>
<dbReference type="GO" id="GO:0003723">
    <property type="term" value="F:RNA binding"/>
    <property type="evidence" value="ECO:0007669"/>
    <property type="project" value="UniProtKB-UniRule"/>
</dbReference>
<evidence type="ECO:0000259" key="5">
    <source>
        <dbReference type="PROSITE" id="PS50103"/>
    </source>
</evidence>
<dbReference type="InterPro" id="IPR012677">
    <property type="entry name" value="Nucleotide-bd_a/b_plait_sf"/>
</dbReference>
<dbReference type="GO" id="GO:0008270">
    <property type="term" value="F:zinc ion binding"/>
    <property type="evidence" value="ECO:0007669"/>
    <property type="project" value="UniProtKB-KW"/>
</dbReference>
<keyword evidence="2" id="KW-0863">Zinc-finger</keyword>
<dbReference type="InterPro" id="IPR000571">
    <property type="entry name" value="Znf_CCCH"/>
</dbReference>
<dbReference type="InterPro" id="IPR003954">
    <property type="entry name" value="RRM_euk-type"/>
</dbReference>
<keyword evidence="1" id="KW-0694">RNA-binding</keyword>
<keyword evidence="7" id="KW-1185">Reference proteome</keyword>
<dbReference type="PANTHER" id="PTHR12603">
    <property type="entry name" value="CCR4-NOT TRANSCRIPTION COMPLEX RELATED"/>
    <property type="match status" value="1"/>
</dbReference>
<dbReference type="Gene3D" id="3.30.70.330">
    <property type="match status" value="1"/>
</dbReference>
<evidence type="ECO:0008006" key="8">
    <source>
        <dbReference type="Google" id="ProtNLM"/>
    </source>
</evidence>
<dbReference type="PROSITE" id="PS50103">
    <property type="entry name" value="ZF_C3H1"/>
    <property type="match status" value="1"/>
</dbReference>
<name>A0AAU9K9M1_9CILI</name>
<evidence type="ECO:0000256" key="3">
    <source>
        <dbReference type="SAM" id="MobiDB-lite"/>
    </source>
</evidence>
<dbReference type="GO" id="GO:0030014">
    <property type="term" value="C:CCR4-NOT complex"/>
    <property type="evidence" value="ECO:0007669"/>
    <property type="project" value="InterPro"/>
</dbReference>
<sequence>MEPLKKTRNLNVSPITISTKKGENPSSLSPYKISNTTSPDKPTTNLPKIPLQDIDEMAKARVIQSNLVYIINLPAPTADEELLRSQEYFGQYGRIKKCVINKGTAYTNTPNGPSYGVHVTFSTDEEAAICIKACNGFELDGKKLTATYGTTKYCTYFLRGRACAKPDCLYLHKLAPDYDTLARDTMPQNRHIQPKHAKLDCLGIRILPPDGCYKLPIARVIRERAASESFTLTPVKLARPRIYSRDVEQDSSRFDFVEESEEDVPIMPDVINALRALASPCQDEVEVPTEHIEELMSPSSPDKWACDIIEVSPLPRELNGFDVDKVLVCTKKPRLNSFS</sequence>
<dbReference type="SMART" id="SM00360">
    <property type="entry name" value="RRM"/>
    <property type="match status" value="1"/>
</dbReference>
<dbReference type="AlphaFoldDB" id="A0AAU9K9M1"/>
<dbReference type="CDD" id="cd12438">
    <property type="entry name" value="RRM_CNOT4"/>
    <property type="match status" value="1"/>
</dbReference>